<dbReference type="EMBL" id="JAVIAC010000007">
    <property type="protein sequence ID" value="MDQ7953101.1"/>
    <property type="molecule type" value="Genomic_DNA"/>
</dbReference>
<feature type="compositionally biased region" description="Basic and acidic residues" evidence="1">
    <location>
        <begin position="30"/>
        <end position="39"/>
    </location>
</feature>
<evidence type="ECO:0000313" key="3">
    <source>
        <dbReference type="Proteomes" id="UP001240529"/>
    </source>
</evidence>
<dbReference type="Proteomes" id="UP001240529">
    <property type="component" value="Unassembled WGS sequence"/>
</dbReference>
<sequence>MTSFAEAQKRRNEFYQNNPGPQATMTDQVKSFKQEEHKITSQAGDALKTELTSLSKSSDPELLKSTVSQVEFQSKLSVYRSDQIEQIIHAQTQNAERVSRSQNNDGYQKQFINRDGIDEEKQREEKFNAFMREKGRVPQEGEMEKFTAKPTITQSEKPWEQKTKAQSM</sequence>
<feature type="region of interest" description="Disordered" evidence="1">
    <location>
        <begin position="133"/>
        <end position="168"/>
    </location>
</feature>
<name>A0AAP5C6J7_9GAMM</name>
<protein>
    <submittedName>
        <fullName evidence="2">Uncharacterized protein</fullName>
    </submittedName>
</protein>
<dbReference type="AlphaFoldDB" id="A0AAP5C6J7"/>
<reference evidence="2" key="1">
    <citation type="submission" date="2023-07" db="EMBL/GenBank/DDBJ databases">
        <authorList>
            <person name="Shahid S."/>
            <person name="Akbar M.Y."/>
            <person name="Ajmal W."/>
            <person name="Ansari A."/>
            <person name="Ghazanfar S."/>
        </authorList>
    </citation>
    <scope>NUCLEOTIDE SEQUENCE</scope>
    <source>
        <strain evidence="2">NIGAB</strain>
    </source>
</reference>
<evidence type="ECO:0000313" key="2">
    <source>
        <dbReference type="EMBL" id="MDQ7953101.1"/>
    </source>
</evidence>
<feature type="compositionally biased region" description="Polar residues" evidence="1">
    <location>
        <begin position="14"/>
        <end position="29"/>
    </location>
</feature>
<evidence type="ECO:0000256" key="1">
    <source>
        <dbReference type="SAM" id="MobiDB-lite"/>
    </source>
</evidence>
<dbReference type="RefSeq" id="WP_305730467.1">
    <property type="nucleotide sequence ID" value="NZ_JAUZEA010000007.1"/>
</dbReference>
<proteinExistence type="predicted"/>
<organism evidence="2 3">
    <name type="scientific">Stenotrophomonas geniculata</name>
    <dbReference type="NCBI Taxonomy" id="86188"/>
    <lineage>
        <taxon>Bacteria</taxon>
        <taxon>Pseudomonadati</taxon>
        <taxon>Pseudomonadota</taxon>
        <taxon>Gammaproteobacteria</taxon>
        <taxon>Lysobacterales</taxon>
        <taxon>Lysobacteraceae</taxon>
        <taxon>Stenotrophomonas</taxon>
    </lineage>
</organism>
<feature type="region of interest" description="Disordered" evidence="1">
    <location>
        <begin position="1"/>
        <end position="44"/>
    </location>
</feature>
<comment type="caution">
    <text evidence="2">The sequence shown here is derived from an EMBL/GenBank/DDBJ whole genome shotgun (WGS) entry which is preliminary data.</text>
</comment>
<accession>A0AAP5C6J7</accession>
<feature type="compositionally biased region" description="Basic and acidic residues" evidence="1">
    <location>
        <begin position="157"/>
        <end position="168"/>
    </location>
</feature>
<feature type="compositionally biased region" description="Basic and acidic residues" evidence="1">
    <location>
        <begin position="133"/>
        <end position="147"/>
    </location>
</feature>
<gene>
    <name evidence="2" type="ORF">Q0031_15065</name>
</gene>